<gene>
    <name evidence="1" type="ORF">ACFSCY_24525</name>
</gene>
<protein>
    <submittedName>
        <fullName evidence="1">Uncharacterized protein</fullName>
    </submittedName>
</protein>
<sequence>MAFTLRHALDGLAELIAADPALDVDASTREFVAIFEGATRSAR</sequence>
<dbReference type="EMBL" id="JBHUCP010000018">
    <property type="protein sequence ID" value="MFD1532596.1"/>
    <property type="molecule type" value="Genomic_DNA"/>
</dbReference>
<name>A0ABW4FPY4_9PSEU</name>
<dbReference type="RefSeq" id="WP_343986066.1">
    <property type="nucleotide sequence ID" value="NZ_BAAAJG010000027.1"/>
</dbReference>
<dbReference type="Proteomes" id="UP001597145">
    <property type="component" value="Unassembled WGS sequence"/>
</dbReference>
<accession>A0ABW4FPY4</accession>
<comment type="caution">
    <text evidence="1">The sequence shown here is derived from an EMBL/GenBank/DDBJ whole genome shotgun (WGS) entry which is preliminary data.</text>
</comment>
<reference evidence="2" key="1">
    <citation type="journal article" date="2019" name="Int. J. Syst. Evol. Microbiol.">
        <title>The Global Catalogue of Microorganisms (GCM) 10K type strain sequencing project: providing services to taxonomists for standard genome sequencing and annotation.</title>
        <authorList>
            <consortium name="The Broad Institute Genomics Platform"/>
            <consortium name="The Broad Institute Genome Sequencing Center for Infectious Disease"/>
            <person name="Wu L."/>
            <person name="Ma J."/>
        </authorList>
    </citation>
    <scope>NUCLEOTIDE SEQUENCE [LARGE SCALE GENOMIC DNA]</scope>
    <source>
        <strain evidence="2">JCM 12165</strain>
    </source>
</reference>
<proteinExistence type="predicted"/>
<keyword evidence="2" id="KW-1185">Reference proteome</keyword>
<evidence type="ECO:0000313" key="2">
    <source>
        <dbReference type="Proteomes" id="UP001597145"/>
    </source>
</evidence>
<organism evidence="1 2">
    <name type="scientific">Pseudonocardia aurantiaca</name>
    <dbReference type="NCBI Taxonomy" id="75290"/>
    <lineage>
        <taxon>Bacteria</taxon>
        <taxon>Bacillati</taxon>
        <taxon>Actinomycetota</taxon>
        <taxon>Actinomycetes</taxon>
        <taxon>Pseudonocardiales</taxon>
        <taxon>Pseudonocardiaceae</taxon>
        <taxon>Pseudonocardia</taxon>
    </lineage>
</organism>
<evidence type="ECO:0000313" key="1">
    <source>
        <dbReference type="EMBL" id="MFD1532596.1"/>
    </source>
</evidence>